<gene>
    <name evidence="3" type="ORF">DWV35_09380</name>
</gene>
<dbReference type="EMBL" id="QSBI01000009">
    <property type="protein sequence ID" value="RGX10642.1"/>
    <property type="molecule type" value="Genomic_DNA"/>
</dbReference>
<dbReference type="Gene3D" id="1.50.10.10">
    <property type="match status" value="1"/>
</dbReference>
<organism evidence="3 4">
    <name type="scientific">Bacteroides ovatus</name>
    <dbReference type="NCBI Taxonomy" id="28116"/>
    <lineage>
        <taxon>Bacteria</taxon>
        <taxon>Pseudomonadati</taxon>
        <taxon>Bacteroidota</taxon>
        <taxon>Bacteroidia</taxon>
        <taxon>Bacteroidales</taxon>
        <taxon>Bacteroidaceae</taxon>
        <taxon>Bacteroides</taxon>
    </lineage>
</organism>
<reference evidence="3 4" key="1">
    <citation type="submission" date="2018-08" db="EMBL/GenBank/DDBJ databases">
        <title>A genome reference for cultivated species of the human gut microbiota.</title>
        <authorList>
            <person name="Zou Y."/>
            <person name="Xue W."/>
            <person name="Luo G."/>
        </authorList>
    </citation>
    <scope>NUCLEOTIDE SEQUENCE [LARGE SCALE GENOMIC DNA]</scope>
    <source>
        <strain evidence="3 4">AF04-46</strain>
    </source>
</reference>
<evidence type="ECO:0000313" key="4">
    <source>
        <dbReference type="Proteomes" id="UP000286031"/>
    </source>
</evidence>
<comment type="caution">
    <text evidence="3">The sequence shown here is derived from an EMBL/GenBank/DDBJ whole genome shotgun (WGS) entry which is preliminary data.</text>
</comment>
<feature type="transmembrane region" description="Helical" evidence="2">
    <location>
        <begin position="12"/>
        <end position="34"/>
    </location>
</feature>
<dbReference type="Pfam" id="PF07470">
    <property type="entry name" value="Glyco_hydro_88"/>
    <property type="match status" value="1"/>
</dbReference>
<sequence length="464" mass="53958">MGNNYQTYKITTLVYIMKILTETSISLFIISVYICLCGCSSNKKVSSPDNMADVDDKEILCTIADNLCEKADLKFIDTNTQKEYTSAWDAPENAELRFKNKYCNWHYTNGVLNIAMLHLADFVEEPKYVDFVRNHIAFGFDNYKYFQPRYQPEKHGKHWKYPLGELFNTLELDDFGAMISSTLDLYMHPLGEKKMEYLDYAMEMGKFLKDKKLRTENGTFVRSFPQKNTLWGDDLYMSVPLLVRLYQITGDETYLNDALNQIESFDQLLWDSQRGLYYHAYYTDLKRNGVAHWARCNGWLMFAKIELLKHTPENYPRRQMVIDLLNKQVCGLARYQSPEGLWHQIIDRNDSYLESSASAMFTYSIASAVNNKWLDSRYASLAITAWEGLKKHMLTGNGDMKNICEGTEVHEDLQYYYTRPCGINEKHGLGALIEAGIEVMRLKQNYTDIVKDITIRVNLNNEES</sequence>
<accession>A0A413ESW4</accession>
<dbReference type="InterPro" id="IPR052043">
    <property type="entry name" value="PolySaccharide_Degr_Enz"/>
</dbReference>
<dbReference type="AlphaFoldDB" id="A0A413ESW4"/>
<evidence type="ECO:0000256" key="2">
    <source>
        <dbReference type="SAM" id="Phobius"/>
    </source>
</evidence>
<dbReference type="InterPro" id="IPR010905">
    <property type="entry name" value="Glyco_hydro_88"/>
</dbReference>
<dbReference type="PANTHER" id="PTHR33886">
    <property type="entry name" value="UNSATURATED RHAMNOGALACTURONAN HYDROLASE (EUROFUNG)"/>
    <property type="match status" value="1"/>
</dbReference>
<dbReference type="GO" id="GO:0005975">
    <property type="term" value="P:carbohydrate metabolic process"/>
    <property type="evidence" value="ECO:0007669"/>
    <property type="project" value="InterPro"/>
</dbReference>
<evidence type="ECO:0000313" key="3">
    <source>
        <dbReference type="EMBL" id="RGX10642.1"/>
    </source>
</evidence>
<dbReference type="PANTHER" id="PTHR33886:SF8">
    <property type="entry name" value="UNSATURATED RHAMNOGALACTURONAN HYDROLASE (EUROFUNG)"/>
    <property type="match status" value="1"/>
</dbReference>
<keyword evidence="2" id="KW-1133">Transmembrane helix</keyword>
<keyword evidence="1 3" id="KW-0378">Hydrolase</keyword>
<dbReference type="InterPro" id="IPR008928">
    <property type="entry name" value="6-hairpin_glycosidase_sf"/>
</dbReference>
<proteinExistence type="predicted"/>
<dbReference type="Proteomes" id="UP000286031">
    <property type="component" value="Unassembled WGS sequence"/>
</dbReference>
<dbReference type="GO" id="GO:0016787">
    <property type="term" value="F:hydrolase activity"/>
    <property type="evidence" value="ECO:0007669"/>
    <property type="project" value="UniProtKB-KW"/>
</dbReference>
<dbReference type="SUPFAM" id="SSF48208">
    <property type="entry name" value="Six-hairpin glycosidases"/>
    <property type="match status" value="1"/>
</dbReference>
<evidence type="ECO:0000256" key="1">
    <source>
        <dbReference type="ARBA" id="ARBA00022801"/>
    </source>
</evidence>
<dbReference type="InterPro" id="IPR012341">
    <property type="entry name" value="6hp_glycosidase-like_sf"/>
</dbReference>
<protein>
    <submittedName>
        <fullName evidence="3">Glycosyl hydrolase</fullName>
    </submittedName>
</protein>
<name>A0A413ESW4_BACOV</name>
<keyword evidence="2" id="KW-0812">Transmembrane</keyword>
<keyword evidence="2" id="KW-0472">Membrane</keyword>